<reference evidence="1" key="2">
    <citation type="submission" date="2020-05" db="EMBL/GenBank/DDBJ databases">
        <authorList>
            <person name="Kim H.-S."/>
            <person name="Proctor R.H."/>
            <person name="Brown D.W."/>
        </authorList>
    </citation>
    <scope>NUCLEOTIDE SEQUENCE</scope>
    <source>
        <strain evidence="1">NRRL 22465</strain>
    </source>
</reference>
<reference evidence="1" key="1">
    <citation type="journal article" date="2020" name="BMC Genomics">
        <title>Correction to: Identification and distribution of gene clusters required for synthesis of sphingolipid metabolism inhibitors in diverse species of the filamentous fungus Fusarium.</title>
        <authorList>
            <person name="Kim H.S."/>
            <person name="Lohmar J.M."/>
            <person name="Busman M."/>
            <person name="Brown D.W."/>
            <person name="Naumann T.A."/>
            <person name="Divon H.H."/>
            <person name="Lysoe E."/>
            <person name="Uhlig S."/>
            <person name="Proctor R.H."/>
        </authorList>
    </citation>
    <scope>NUCLEOTIDE SEQUENCE</scope>
    <source>
        <strain evidence="1">NRRL 22465</strain>
    </source>
</reference>
<accession>A0A8H4UU87</accession>
<gene>
    <name evidence="1" type="ORF">FZEAL_1092</name>
</gene>
<protein>
    <submittedName>
        <fullName evidence="1">Uncharacterized protein</fullName>
    </submittedName>
</protein>
<evidence type="ECO:0000313" key="1">
    <source>
        <dbReference type="EMBL" id="KAF4983505.1"/>
    </source>
</evidence>
<dbReference type="Proteomes" id="UP000635477">
    <property type="component" value="Unassembled WGS sequence"/>
</dbReference>
<dbReference type="AlphaFoldDB" id="A0A8H4UU87"/>
<keyword evidence="2" id="KW-1185">Reference proteome</keyword>
<name>A0A8H4UU87_9HYPO</name>
<organism evidence="1 2">
    <name type="scientific">Fusarium zealandicum</name>
    <dbReference type="NCBI Taxonomy" id="1053134"/>
    <lineage>
        <taxon>Eukaryota</taxon>
        <taxon>Fungi</taxon>
        <taxon>Dikarya</taxon>
        <taxon>Ascomycota</taxon>
        <taxon>Pezizomycotina</taxon>
        <taxon>Sordariomycetes</taxon>
        <taxon>Hypocreomycetidae</taxon>
        <taxon>Hypocreales</taxon>
        <taxon>Nectriaceae</taxon>
        <taxon>Fusarium</taxon>
        <taxon>Fusarium staphyleae species complex</taxon>
    </lineage>
</organism>
<proteinExistence type="predicted"/>
<comment type="caution">
    <text evidence="1">The sequence shown here is derived from an EMBL/GenBank/DDBJ whole genome shotgun (WGS) entry which is preliminary data.</text>
</comment>
<evidence type="ECO:0000313" key="2">
    <source>
        <dbReference type="Proteomes" id="UP000635477"/>
    </source>
</evidence>
<dbReference type="EMBL" id="JABEYC010000063">
    <property type="protein sequence ID" value="KAF4983505.1"/>
    <property type="molecule type" value="Genomic_DNA"/>
</dbReference>
<sequence length="155" mass="16884">MTALEHKSSAPNLSLSSASSSQRLVLASSSGPLALNEVQALRLAGRQALAESDTDHAPADQALKCLANPGRHGQHFFESRTLTEQKRWILLQAPIYQSRHCLALDLSIAVEPIIRRRLIEAFGTQTLNRLWHQTMAPAIFPHAKRGSSVSGSVEA</sequence>